<comment type="subcellular location">
    <subcellularLocation>
        <location evidence="1">Nucleus</location>
    </subcellularLocation>
</comment>
<gene>
    <name evidence="5" type="ORF">PBRA_001668</name>
    <name evidence="6" type="ORF">PLBR_LOCUS1110</name>
</gene>
<feature type="compositionally biased region" description="Polar residues" evidence="3">
    <location>
        <begin position="84"/>
        <end position="94"/>
    </location>
</feature>
<protein>
    <recommendedName>
        <fullName evidence="4">Chromo domain-containing protein</fullName>
    </recommendedName>
</protein>
<dbReference type="Proteomes" id="UP000290189">
    <property type="component" value="Unassembled WGS sequence"/>
</dbReference>
<dbReference type="InterPro" id="IPR000953">
    <property type="entry name" value="Chromo/chromo_shadow_dom"/>
</dbReference>
<reference evidence="5 7" key="1">
    <citation type="submission" date="2015-02" db="EMBL/GenBank/DDBJ databases">
        <authorList>
            <person name="Chooi Y.-H."/>
        </authorList>
    </citation>
    <scope>NUCLEOTIDE SEQUENCE [LARGE SCALE GENOMIC DNA]</scope>
    <source>
        <strain evidence="5">E3</strain>
    </source>
</reference>
<name>A0A0G4IZW4_PLABS</name>
<accession>A0A0G4IZW4</accession>
<dbReference type="InterPro" id="IPR023779">
    <property type="entry name" value="Chromodomain_CS"/>
</dbReference>
<feature type="compositionally biased region" description="Basic residues" evidence="3">
    <location>
        <begin position="105"/>
        <end position="114"/>
    </location>
</feature>
<keyword evidence="7" id="KW-1185">Reference proteome</keyword>
<dbReference type="AlphaFoldDB" id="A0A0G4IZW4"/>
<dbReference type="InterPro" id="IPR016197">
    <property type="entry name" value="Chromo-like_dom_sf"/>
</dbReference>
<feature type="compositionally biased region" description="Basic and acidic residues" evidence="3">
    <location>
        <begin position="117"/>
        <end position="132"/>
    </location>
</feature>
<dbReference type="PANTHER" id="PTHR22812">
    <property type="entry name" value="CHROMOBOX PROTEIN"/>
    <property type="match status" value="1"/>
</dbReference>
<dbReference type="Gene3D" id="2.40.50.40">
    <property type="match status" value="1"/>
</dbReference>
<evidence type="ECO:0000256" key="1">
    <source>
        <dbReference type="ARBA" id="ARBA00004123"/>
    </source>
</evidence>
<dbReference type="GO" id="GO:0005634">
    <property type="term" value="C:nucleus"/>
    <property type="evidence" value="ECO:0007669"/>
    <property type="project" value="UniProtKB-SubCell"/>
</dbReference>
<evidence type="ECO:0000313" key="8">
    <source>
        <dbReference type="Proteomes" id="UP000290189"/>
    </source>
</evidence>
<reference evidence="6 8" key="2">
    <citation type="submission" date="2018-03" db="EMBL/GenBank/DDBJ databases">
        <authorList>
            <person name="Fogelqvist J."/>
        </authorList>
    </citation>
    <scope>NUCLEOTIDE SEQUENCE [LARGE SCALE GENOMIC DNA]</scope>
</reference>
<organism evidence="5 7">
    <name type="scientific">Plasmodiophora brassicae</name>
    <name type="common">Clubroot disease agent</name>
    <dbReference type="NCBI Taxonomy" id="37360"/>
    <lineage>
        <taxon>Eukaryota</taxon>
        <taxon>Sar</taxon>
        <taxon>Rhizaria</taxon>
        <taxon>Endomyxa</taxon>
        <taxon>Phytomyxea</taxon>
        <taxon>Plasmodiophorida</taxon>
        <taxon>Plasmodiophoridae</taxon>
        <taxon>Plasmodiophora</taxon>
    </lineage>
</organism>
<dbReference type="PROSITE" id="PS50013">
    <property type="entry name" value="CHROMO_2"/>
    <property type="match status" value="1"/>
</dbReference>
<feature type="compositionally biased region" description="Low complexity" evidence="3">
    <location>
        <begin position="64"/>
        <end position="82"/>
    </location>
</feature>
<keyword evidence="6" id="KW-0496">Mitochondrion</keyword>
<geneLocation type="mitochondrion" evidence="6"/>
<evidence type="ECO:0000313" key="5">
    <source>
        <dbReference type="EMBL" id="CEP00614.1"/>
    </source>
</evidence>
<dbReference type="Pfam" id="PF00385">
    <property type="entry name" value="Chromo"/>
    <property type="match status" value="1"/>
</dbReference>
<dbReference type="STRING" id="37360.A0A0G4IZW4"/>
<dbReference type="InterPro" id="IPR017984">
    <property type="entry name" value="Chromo_dom_subgr"/>
</dbReference>
<feature type="region of interest" description="Disordered" evidence="3">
    <location>
        <begin position="57"/>
        <end position="208"/>
    </location>
</feature>
<dbReference type="InterPro" id="IPR023780">
    <property type="entry name" value="Chromo_domain"/>
</dbReference>
<dbReference type="SMART" id="SM00298">
    <property type="entry name" value="CHROMO"/>
    <property type="match status" value="1"/>
</dbReference>
<feature type="domain" description="Chromo" evidence="4">
    <location>
        <begin position="9"/>
        <end position="69"/>
    </location>
</feature>
<keyword evidence="2" id="KW-0539">Nucleus</keyword>
<feature type="compositionally biased region" description="Basic and acidic residues" evidence="3">
    <location>
        <begin position="185"/>
        <end position="194"/>
    </location>
</feature>
<dbReference type="EMBL" id="CDSF01000101">
    <property type="protein sequence ID" value="CEP00614.1"/>
    <property type="molecule type" value="Genomic_DNA"/>
</dbReference>
<dbReference type="InterPro" id="IPR051219">
    <property type="entry name" value="Heterochromatin_chromo-domain"/>
</dbReference>
<feature type="compositionally biased region" description="Basic residues" evidence="3">
    <location>
        <begin position="165"/>
        <end position="175"/>
    </location>
</feature>
<evidence type="ECO:0000256" key="3">
    <source>
        <dbReference type="SAM" id="MobiDB-lite"/>
    </source>
</evidence>
<dbReference type="CDD" id="cd00024">
    <property type="entry name" value="CD_CSD"/>
    <property type="match status" value="1"/>
</dbReference>
<dbReference type="OrthoDB" id="10267344at2759"/>
<dbReference type="PRINTS" id="PR00504">
    <property type="entry name" value="CHROMODOMAIN"/>
</dbReference>
<dbReference type="SUPFAM" id="SSF54160">
    <property type="entry name" value="Chromo domain-like"/>
    <property type="match status" value="1"/>
</dbReference>
<dbReference type="Proteomes" id="UP000039324">
    <property type="component" value="Unassembled WGS sequence"/>
</dbReference>
<evidence type="ECO:0000313" key="7">
    <source>
        <dbReference type="Proteomes" id="UP000039324"/>
    </source>
</evidence>
<sequence length="258" mass="28491">MSDVESKDFEVERIVGRRSNPETKRVEYEIKWKGYAASDNTWEPIEHLNCPKKLAEFRRRSSDAARTPKSSSSKRSSPARKPNVLTTSRNSTPNRAAPTPGSSSRAKRIARKSSGKAGREHDDDSRPADRTPVRPRRLARKSWGERDGGGHRRRPVTITESPPPPKKKRAMRKSIPKAPRSAGSRSEDTTETERPAPPPAKAAAATDDPALADVISQLRAQNLALLDENASLKRILAEISLNAELTGNTNILPEMPLL</sequence>
<proteinExistence type="predicted"/>
<evidence type="ECO:0000313" key="6">
    <source>
        <dbReference type="EMBL" id="SPQ93895.1"/>
    </source>
</evidence>
<evidence type="ECO:0000256" key="2">
    <source>
        <dbReference type="ARBA" id="ARBA00023242"/>
    </source>
</evidence>
<dbReference type="EMBL" id="OVEO01000002">
    <property type="protein sequence ID" value="SPQ93895.1"/>
    <property type="molecule type" value="Genomic_DNA"/>
</dbReference>
<dbReference type="PROSITE" id="PS00598">
    <property type="entry name" value="CHROMO_1"/>
    <property type="match status" value="1"/>
</dbReference>
<evidence type="ECO:0000259" key="4">
    <source>
        <dbReference type="PROSITE" id="PS50013"/>
    </source>
</evidence>